<organism evidence="1 2">
    <name type="scientific">Septoria linicola</name>
    <dbReference type="NCBI Taxonomy" id="215465"/>
    <lineage>
        <taxon>Eukaryota</taxon>
        <taxon>Fungi</taxon>
        <taxon>Dikarya</taxon>
        <taxon>Ascomycota</taxon>
        <taxon>Pezizomycotina</taxon>
        <taxon>Dothideomycetes</taxon>
        <taxon>Dothideomycetidae</taxon>
        <taxon>Mycosphaerellales</taxon>
        <taxon>Mycosphaerellaceae</taxon>
        <taxon>Septoria</taxon>
    </lineage>
</organism>
<protein>
    <submittedName>
        <fullName evidence="1">Uncharacterized protein</fullName>
    </submittedName>
</protein>
<gene>
    <name evidence="1" type="ORF">Slin15195_G067070</name>
</gene>
<dbReference type="Proteomes" id="UP001056384">
    <property type="component" value="Chromosome 5"/>
</dbReference>
<evidence type="ECO:0000313" key="1">
    <source>
        <dbReference type="EMBL" id="USW53388.1"/>
    </source>
</evidence>
<reference evidence="1" key="1">
    <citation type="submission" date="2022-06" db="EMBL/GenBank/DDBJ databases">
        <title>Complete genome sequences of two strains of the flax pathogen Septoria linicola.</title>
        <authorList>
            <person name="Lapalu N."/>
            <person name="Simon A."/>
            <person name="Demenou B."/>
            <person name="Paumier D."/>
            <person name="Guillot M.-P."/>
            <person name="Gout L."/>
            <person name="Valade R."/>
        </authorList>
    </citation>
    <scope>NUCLEOTIDE SEQUENCE</scope>
    <source>
        <strain evidence="1">SE15195</strain>
    </source>
</reference>
<accession>A0A9Q9ELF3</accession>
<name>A0A9Q9ELF3_9PEZI</name>
<dbReference type="AlphaFoldDB" id="A0A9Q9ELF3"/>
<sequence length="54" mass="6318">MDAYMSGREEIEYKESDNIFQFLGDGRTIGQAKYGADAPVPYIRDREEREWAIE</sequence>
<keyword evidence="2" id="KW-1185">Reference proteome</keyword>
<dbReference type="EMBL" id="CP099422">
    <property type="protein sequence ID" value="USW53388.1"/>
    <property type="molecule type" value="Genomic_DNA"/>
</dbReference>
<proteinExistence type="predicted"/>
<evidence type="ECO:0000313" key="2">
    <source>
        <dbReference type="Proteomes" id="UP001056384"/>
    </source>
</evidence>